<dbReference type="InterPro" id="IPR051533">
    <property type="entry name" value="WaaL-like"/>
</dbReference>
<sequence length="520" mass="58785">MAGRWYIYTDFGCNVSNSICSRTIVANTHYIGKASCPIHMGCFAASLSDCSPVRCVISEALTFNGHIVIWYQHVFVICHAFSVVFEGNRDNWCSRLMKTASMKIKDNFDCVHRSKFYYHVLTWKFFISFEFVFVQFLFAGRYKADPRFSWFPIDITLFFFLISFLSGMFILKKNQFAIRRDNISFIVSGLLFFGYCLVSLLWSPGEIYATQKTLYFCILTLWTFLACSLVIGVESVRVVRFFVAWVLMSIWIAIEAYMAYSSSSGILGVGVMGGNYLGVGRTVGPASLLLLTVAIYSNMHKIIKLACLSWVVFGSYILLVIGGRGPFIAVAVPVLLIGLLTFSFRQGVYKNKGFFIIFLIAIFGGFYLNHLLDSDYVPVTLRRLMLLFGNDIGNSAVERLHFIKDSINYWVSAPILGHGIGSWPILNNGSDVRGYPHNVFLEVIVEFGIIGFLLLIGFIVKSISNLVRDDRLRYDPIILAIVMFLMNTFINSLFSGDLPDNRYLFGVLGLTIYRSVGDHI</sequence>
<keyword evidence="3 5" id="KW-1133">Transmembrane helix</keyword>
<feature type="transmembrane region" description="Helical" evidence="5">
    <location>
        <begin position="439"/>
        <end position="460"/>
    </location>
</feature>
<dbReference type="PANTHER" id="PTHR37422:SF17">
    <property type="entry name" value="O-ANTIGEN LIGASE"/>
    <property type="match status" value="1"/>
</dbReference>
<name>A0A2K2H5S5_9BACT</name>
<feature type="transmembrane region" description="Helical" evidence="5">
    <location>
        <begin position="303"/>
        <end position="321"/>
    </location>
</feature>
<gene>
    <name evidence="7" type="ORF">C2E25_16475</name>
</gene>
<proteinExistence type="predicted"/>
<dbReference type="GO" id="GO:0016020">
    <property type="term" value="C:membrane"/>
    <property type="evidence" value="ECO:0007669"/>
    <property type="project" value="UniProtKB-SubCell"/>
</dbReference>
<dbReference type="EMBL" id="PPFX01000057">
    <property type="protein sequence ID" value="PNU18675.1"/>
    <property type="molecule type" value="Genomic_DNA"/>
</dbReference>
<dbReference type="Proteomes" id="UP000236340">
    <property type="component" value="Unassembled WGS sequence"/>
</dbReference>
<evidence type="ECO:0000256" key="3">
    <source>
        <dbReference type="ARBA" id="ARBA00022989"/>
    </source>
</evidence>
<feature type="transmembrane region" description="Helical" evidence="5">
    <location>
        <begin position="472"/>
        <end position="494"/>
    </location>
</feature>
<dbReference type="Pfam" id="PF04932">
    <property type="entry name" value="Wzy_C"/>
    <property type="match status" value="1"/>
</dbReference>
<evidence type="ECO:0000313" key="7">
    <source>
        <dbReference type="EMBL" id="PNU18675.1"/>
    </source>
</evidence>
<feature type="transmembrane region" description="Helical" evidence="5">
    <location>
        <begin position="238"/>
        <end position="258"/>
    </location>
</feature>
<reference evidence="7 8" key="1">
    <citation type="journal article" date="2018" name="Genome Announc.">
        <title>Genome Sequence of Geothermobacter sp. HR-1 Iron Reducer from the Loihi Seamount.</title>
        <authorList>
            <person name="Smith H."/>
            <person name="Abuyen K."/>
            <person name="Tremblay J."/>
            <person name="Savalia P."/>
            <person name="Perez-Rodriguez I."/>
            <person name="Emerson D."/>
            <person name="Tully B."/>
            <person name="Amend J."/>
        </authorList>
    </citation>
    <scope>NUCLEOTIDE SEQUENCE [LARGE SCALE GENOMIC DNA]</scope>
    <source>
        <strain evidence="7 8">HR-1</strain>
    </source>
</reference>
<organism evidence="7 8">
    <name type="scientific">Geothermobacter hydrogeniphilus</name>
    <dbReference type="NCBI Taxonomy" id="1969733"/>
    <lineage>
        <taxon>Bacteria</taxon>
        <taxon>Pseudomonadati</taxon>
        <taxon>Thermodesulfobacteriota</taxon>
        <taxon>Desulfuromonadia</taxon>
        <taxon>Desulfuromonadales</taxon>
        <taxon>Geothermobacteraceae</taxon>
        <taxon>Geothermobacter</taxon>
    </lineage>
</organism>
<dbReference type="InterPro" id="IPR007016">
    <property type="entry name" value="O-antigen_ligase-rel_domated"/>
</dbReference>
<comment type="subcellular location">
    <subcellularLocation>
        <location evidence="1">Membrane</location>
        <topology evidence="1">Multi-pass membrane protein</topology>
    </subcellularLocation>
</comment>
<evidence type="ECO:0000256" key="4">
    <source>
        <dbReference type="ARBA" id="ARBA00023136"/>
    </source>
</evidence>
<comment type="caution">
    <text evidence="7">The sequence shown here is derived from an EMBL/GenBank/DDBJ whole genome shotgun (WGS) entry which is preliminary data.</text>
</comment>
<feature type="domain" description="O-antigen ligase-related" evidence="6">
    <location>
        <begin position="311"/>
        <end position="456"/>
    </location>
</feature>
<accession>A0A2K2H5S5</accession>
<evidence type="ECO:0000256" key="1">
    <source>
        <dbReference type="ARBA" id="ARBA00004141"/>
    </source>
</evidence>
<evidence type="ECO:0000256" key="2">
    <source>
        <dbReference type="ARBA" id="ARBA00022692"/>
    </source>
</evidence>
<keyword evidence="2 5" id="KW-0812">Transmembrane</keyword>
<dbReference type="AlphaFoldDB" id="A0A2K2H5S5"/>
<evidence type="ECO:0000259" key="6">
    <source>
        <dbReference type="Pfam" id="PF04932"/>
    </source>
</evidence>
<protein>
    <recommendedName>
        <fullName evidence="6">O-antigen ligase-related domain-containing protein</fullName>
    </recommendedName>
</protein>
<feature type="transmembrane region" description="Helical" evidence="5">
    <location>
        <begin position="327"/>
        <end position="344"/>
    </location>
</feature>
<feature type="transmembrane region" description="Helical" evidence="5">
    <location>
        <begin position="213"/>
        <end position="231"/>
    </location>
</feature>
<dbReference type="PANTHER" id="PTHR37422">
    <property type="entry name" value="TEICHURONIC ACID BIOSYNTHESIS PROTEIN TUAE"/>
    <property type="match status" value="1"/>
</dbReference>
<feature type="transmembrane region" description="Helical" evidence="5">
    <location>
        <begin position="353"/>
        <end position="372"/>
    </location>
</feature>
<feature type="transmembrane region" description="Helical" evidence="5">
    <location>
        <begin position="116"/>
        <end position="138"/>
    </location>
</feature>
<evidence type="ECO:0000256" key="5">
    <source>
        <dbReference type="SAM" id="Phobius"/>
    </source>
</evidence>
<feature type="transmembrane region" description="Helical" evidence="5">
    <location>
        <begin position="183"/>
        <end position="201"/>
    </location>
</feature>
<feature type="transmembrane region" description="Helical" evidence="5">
    <location>
        <begin position="150"/>
        <end position="171"/>
    </location>
</feature>
<keyword evidence="4 5" id="KW-0472">Membrane</keyword>
<feature type="transmembrane region" description="Helical" evidence="5">
    <location>
        <begin position="278"/>
        <end position="296"/>
    </location>
</feature>
<evidence type="ECO:0000313" key="8">
    <source>
        <dbReference type="Proteomes" id="UP000236340"/>
    </source>
</evidence>